<comment type="catalytic activity">
    <reaction evidence="1">
        <text>ATP + protein L-histidine = ADP + protein N-phospho-L-histidine.</text>
        <dbReference type="EC" id="2.7.13.3"/>
    </reaction>
</comment>
<dbReference type="AlphaFoldDB" id="A0A9X3Z710"/>
<reference evidence="6" key="1">
    <citation type="submission" date="2022-08" db="EMBL/GenBank/DDBJ databases">
        <authorList>
            <person name="Vandamme P."/>
            <person name="Hettiarachchi A."/>
            <person name="Peeters C."/>
            <person name="Cnockaert M."/>
            <person name="Carlier A."/>
        </authorList>
    </citation>
    <scope>NUCLEOTIDE SEQUENCE</scope>
    <source>
        <strain evidence="6">LMG 31809</strain>
    </source>
</reference>
<dbReference type="EMBL" id="JANWOI010000002">
    <property type="protein sequence ID" value="MDA5193578.1"/>
    <property type="molecule type" value="Genomic_DNA"/>
</dbReference>
<evidence type="ECO:0000256" key="4">
    <source>
        <dbReference type="SAM" id="Phobius"/>
    </source>
</evidence>
<feature type="transmembrane region" description="Helical" evidence="4">
    <location>
        <begin position="68"/>
        <end position="86"/>
    </location>
</feature>
<dbReference type="InterPro" id="IPR005467">
    <property type="entry name" value="His_kinase_dom"/>
</dbReference>
<dbReference type="PANTHER" id="PTHR43547">
    <property type="entry name" value="TWO-COMPONENT HISTIDINE KINASE"/>
    <property type="match status" value="1"/>
</dbReference>
<evidence type="ECO:0000313" key="7">
    <source>
        <dbReference type="Proteomes" id="UP001141619"/>
    </source>
</evidence>
<dbReference type="SUPFAM" id="SSF55781">
    <property type="entry name" value="GAF domain-like"/>
    <property type="match status" value="1"/>
</dbReference>
<sequence>MEVTFVTHAVAAVAYFFLTLLLVASWKRSGPGLWLIVASVSMTVWACVNAFSYYLPGIAQIFGSLSETFRTAGWVLFLLALLRVFWAEYGRPDYERQTRYIILGALSFLVGLDVLVALQNLDIIPRTYLLPQVVLLSRMAASIGCVFLVDNFYRNTAAKNRWGIQLLCLGLGGIFLYDFFFYADAVLSARFSRAFFEARGAINALIVPLIALSAARNPGWRLDVSVSRGVVIHTASLVGSGVYLVLMGAGGYYLRDLGGRWGGIIQFSFWFGALLLLAVILFSGQFRARMRVLINKHFFSYRYDYRAEWLRFINTVSASDLALGLQERVIQALADLVDSPGGMLWQREESGYFVRVASWNTQSKVNGTLASSDPFLRFIGERAWVVDLDEVQSAPELYEGCPIPEWISADDRVWLVVPLLHYRDELIGFVVLEEPRVPRSLNWEDRDILKTVARQIASYVAEQGSEKALAESRQFDEFNKKFAFIMHDIKNLASQLSLMVKNADRHAGNPEFQRDMILTVRDSVGKMNGLLTRLNRLRDSDGKTALVSVNLADLLKKLVGDRPSDKLGLTFSGDTALVFVKADVAQLETVFGHLLQNALEAVGDRGRVDLSLGVQDGWAVAVVADNGPGMEETFVRDELFKPFRTTKENGYGIGAFESRQIVRSFGGRLDVDSAVGKGTVMTVRLPLIDHSPVEAPGNDVEHNV</sequence>
<keyword evidence="4" id="KW-1133">Transmembrane helix</keyword>
<dbReference type="Gene3D" id="3.30.565.10">
    <property type="entry name" value="Histidine kinase-like ATPase, C-terminal domain"/>
    <property type="match status" value="1"/>
</dbReference>
<evidence type="ECO:0000256" key="3">
    <source>
        <dbReference type="ARBA" id="ARBA00022553"/>
    </source>
</evidence>
<feature type="transmembrane region" description="Helical" evidence="4">
    <location>
        <begin position="162"/>
        <end position="180"/>
    </location>
</feature>
<feature type="transmembrane region" description="Helical" evidence="4">
    <location>
        <begin position="130"/>
        <end position="150"/>
    </location>
</feature>
<keyword evidence="6" id="KW-0808">Transferase</keyword>
<dbReference type="InterPro" id="IPR003018">
    <property type="entry name" value="GAF"/>
</dbReference>
<dbReference type="PROSITE" id="PS50109">
    <property type="entry name" value="HIS_KIN"/>
    <property type="match status" value="1"/>
</dbReference>
<organism evidence="6 7">
    <name type="scientific">Govanella unica</name>
    <dbReference type="NCBI Taxonomy" id="2975056"/>
    <lineage>
        <taxon>Bacteria</taxon>
        <taxon>Pseudomonadati</taxon>
        <taxon>Pseudomonadota</taxon>
        <taxon>Alphaproteobacteria</taxon>
        <taxon>Emcibacterales</taxon>
        <taxon>Govanellaceae</taxon>
        <taxon>Govanella</taxon>
    </lineage>
</organism>
<dbReference type="GO" id="GO:0000155">
    <property type="term" value="F:phosphorelay sensor kinase activity"/>
    <property type="evidence" value="ECO:0007669"/>
    <property type="project" value="TreeGrafter"/>
</dbReference>
<dbReference type="Proteomes" id="UP001141619">
    <property type="component" value="Unassembled WGS sequence"/>
</dbReference>
<feature type="transmembrane region" description="Helical" evidence="4">
    <location>
        <begin position="33"/>
        <end position="56"/>
    </location>
</feature>
<evidence type="ECO:0000259" key="5">
    <source>
        <dbReference type="PROSITE" id="PS50109"/>
    </source>
</evidence>
<proteinExistence type="predicted"/>
<dbReference type="CDD" id="cd00075">
    <property type="entry name" value="HATPase"/>
    <property type="match status" value="1"/>
</dbReference>
<feature type="domain" description="Histidine kinase" evidence="5">
    <location>
        <begin position="484"/>
        <end position="689"/>
    </location>
</feature>
<dbReference type="InterPro" id="IPR029016">
    <property type="entry name" value="GAF-like_dom_sf"/>
</dbReference>
<feature type="transmembrane region" description="Helical" evidence="4">
    <location>
        <begin position="230"/>
        <end position="254"/>
    </location>
</feature>
<gene>
    <name evidence="6" type="primary">prsK</name>
    <name evidence="6" type="ORF">NYP16_06375</name>
</gene>
<dbReference type="SMART" id="SM00387">
    <property type="entry name" value="HATPase_c"/>
    <property type="match status" value="1"/>
</dbReference>
<dbReference type="InterPro" id="IPR014265">
    <property type="entry name" value="XrtA/PrsK"/>
</dbReference>
<keyword evidence="3" id="KW-0597">Phosphoprotein</keyword>
<dbReference type="NCBIfam" id="TIGR02916">
    <property type="entry name" value="PEP_his_kin"/>
    <property type="match status" value="1"/>
</dbReference>
<dbReference type="RefSeq" id="WP_274943573.1">
    <property type="nucleotide sequence ID" value="NZ_JANWOI010000002.1"/>
</dbReference>
<dbReference type="PRINTS" id="PR00344">
    <property type="entry name" value="BCTRLSENSOR"/>
</dbReference>
<dbReference type="InterPro" id="IPR004358">
    <property type="entry name" value="Sig_transdc_His_kin-like_C"/>
</dbReference>
<protein>
    <recommendedName>
        <fullName evidence="2">histidine kinase</fullName>
        <ecNumber evidence="2">2.7.13.3</ecNumber>
    </recommendedName>
</protein>
<dbReference type="SUPFAM" id="SSF55874">
    <property type="entry name" value="ATPase domain of HSP90 chaperone/DNA topoisomerase II/histidine kinase"/>
    <property type="match status" value="1"/>
</dbReference>
<keyword evidence="7" id="KW-1185">Reference proteome</keyword>
<accession>A0A9X3Z710</accession>
<keyword evidence="4" id="KW-0812">Transmembrane</keyword>
<keyword evidence="6" id="KW-0418">Kinase</keyword>
<dbReference type="PANTHER" id="PTHR43547:SF2">
    <property type="entry name" value="HYBRID SIGNAL TRANSDUCTION HISTIDINE KINASE C"/>
    <property type="match status" value="1"/>
</dbReference>
<dbReference type="InterPro" id="IPR003594">
    <property type="entry name" value="HATPase_dom"/>
</dbReference>
<feature type="transmembrane region" description="Helical" evidence="4">
    <location>
        <begin position="98"/>
        <end position="118"/>
    </location>
</feature>
<reference evidence="6" key="2">
    <citation type="journal article" date="2023" name="Syst. Appl. Microbiol.">
        <title>Govania unica gen. nov., sp. nov., a rare biosphere bacterium that represents a novel family in the class Alphaproteobacteria.</title>
        <authorList>
            <person name="Vandamme P."/>
            <person name="Peeters C."/>
            <person name="Hettiarachchi A."/>
            <person name="Cnockaert M."/>
            <person name="Carlier A."/>
        </authorList>
    </citation>
    <scope>NUCLEOTIDE SEQUENCE</scope>
    <source>
        <strain evidence="6">LMG 31809</strain>
    </source>
</reference>
<evidence type="ECO:0000256" key="2">
    <source>
        <dbReference type="ARBA" id="ARBA00012438"/>
    </source>
</evidence>
<feature type="transmembrane region" description="Helical" evidence="4">
    <location>
        <begin position="6"/>
        <end position="26"/>
    </location>
</feature>
<feature type="transmembrane region" description="Helical" evidence="4">
    <location>
        <begin position="260"/>
        <end position="282"/>
    </location>
</feature>
<name>A0A9X3Z710_9PROT</name>
<dbReference type="Pfam" id="PF13185">
    <property type="entry name" value="GAF_2"/>
    <property type="match status" value="1"/>
</dbReference>
<comment type="caution">
    <text evidence="6">The sequence shown here is derived from an EMBL/GenBank/DDBJ whole genome shotgun (WGS) entry which is preliminary data.</text>
</comment>
<dbReference type="Pfam" id="PF02518">
    <property type="entry name" value="HATPase_c"/>
    <property type="match status" value="1"/>
</dbReference>
<keyword evidence="4" id="KW-0472">Membrane</keyword>
<dbReference type="InterPro" id="IPR036890">
    <property type="entry name" value="HATPase_C_sf"/>
</dbReference>
<evidence type="ECO:0000313" key="6">
    <source>
        <dbReference type="EMBL" id="MDA5193578.1"/>
    </source>
</evidence>
<evidence type="ECO:0000256" key="1">
    <source>
        <dbReference type="ARBA" id="ARBA00000085"/>
    </source>
</evidence>
<dbReference type="EC" id="2.7.13.3" evidence="2"/>
<dbReference type="Gene3D" id="3.30.450.40">
    <property type="match status" value="1"/>
</dbReference>